<evidence type="ECO:0000313" key="4">
    <source>
        <dbReference type="Proteomes" id="UP001152607"/>
    </source>
</evidence>
<dbReference type="InterPro" id="IPR005627">
    <property type="entry name" value="CutC-like"/>
</dbReference>
<name>A0A9W4UIB2_9PLEO</name>
<proteinExistence type="inferred from homology"/>
<sequence length="177" mass="18605">MIRPRAGDFTYTDSEFAAMKASIALFKAEQGTAAAASGFVFGILNSDGATVDISRNRELVELAAPLPCTFHRAFDQVRDMRAAAEELVACGFAAILTSGVPVGGAIAGAEVVRRLEGDVGGRIALILGGGVREGNVGELRRVTGVRWFHSAAVTADVGEDVDGAEVERLRARLDEEV</sequence>
<evidence type="ECO:0000256" key="2">
    <source>
        <dbReference type="ARBA" id="ARBA00019014"/>
    </source>
</evidence>
<dbReference type="GO" id="GO:0005507">
    <property type="term" value="F:copper ion binding"/>
    <property type="evidence" value="ECO:0007669"/>
    <property type="project" value="TreeGrafter"/>
</dbReference>
<reference evidence="3" key="1">
    <citation type="submission" date="2023-01" db="EMBL/GenBank/DDBJ databases">
        <authorList>
            <person name="Van Ghelder C."/>
            <person name="Rancurel C."/>
        </authorList>
    </citation>
    <scope>NUCLEOTIDE SEQUENCE</scope>
    <source>
        <strain evidence="3">CNCM I-4278</strain>
    </source>
</reference>
<protein>
    <recommendedName>
        <fullName evidence="2">Copper homeostasis protein cutC homolog</fullName>
    </recommendedName>
</protein>
<comment type="similarity">
    <text evidence="1">Belongs to the CutC family.</text>
</comment>
<dbReference type="OrthoDB" id="7392499at2759"/>
<evidence type="ECO:0000313" key="3">
    <source>
        <dbReference type="EMBL" id="CAI6335222.1"/>
    </source>
</evidence>
<keyword evidence="4" id="KW-1185">Reference proteome</keyword>
<dbReference type="AlphaFoldDB" id="A0A9W4UIB2"/>
<dbReference type="Pfam" id="PF03932">
    <property type="entry name" value="CutC"/>
    <property type="match status" value="1"/>
</dbReference>
<dbReference type="PANTHER" id="PTHR12598">
    <property type="entry name" value="COPPER HOMEOSTASIS PROTEIN CUTC"/>
    <property type="match status" value="1"/>
</dbReference>
<dbReference type="EMBL" id="CAOQHR010000005">
    <property type="protein sequence ID" value="CAI6335222.1"/>
    <property type="molecule type" value="Genomic_DNA"/>
</dbReference>
<dbReference type="InterPro" id="IPR036822">
    <property type="entry name" value="CutC-like_dom_sf"/>
</dbReference>
<evidence type="ECO:0000256" key="1">
    <source>
        <dbReference type="ARBA" id="ARBA00007768"/>
    </source>
</evidence>
<organism evidence="3 4">
    <name type="scientific">Periconia digitata</name>
    <dbReference type="NCBI Taxonomy" id="1303443"/>
    <lineage>
        <taxon>Eukaryota</taxon>
        <taxon>Fungi</taxon>
        <taxon>Dikarya</taxon>
        <taxon>Ascomycota</taxon>
        <taxon>Pezizomycotina</taxon>
        <taxon>Dothideomycetes</taxon>
        <taxon>Pleosporomycetidae</taxon>
        <taxon>Pleosporales</taxon>
        <taxon>Massarineae</taxon>
        <taxon>Periconiaceae</taxon>
        <taxon>Periconia</taxon>
    </lineage>
</organism>
<dbReference type="SUPFAM" id="SSF110395">
    <property type="entry name" value="CutC-like"/>
    <property type="match status" value="1"/>
</dbReference>
<comment type="caution">
    <text evidence="3">The sequence shown here is derived from an EMBL/GenBank/DDBJ whole genome shotgun (WGS) entry which is preliminary data.</text>
</comment>
<dbReference type="Proteomes" id="UP001152607">
    <property type="component" value="Unassembled WGS sequence"/>
</dbReference>
<dbReference type="PANTHER" id="PTHR12598:SF0">
    <property type="entry name" value="COPPER HOMEOSTASIS PROTEIN CUTC HOMOLOG"/>
    <property type="match status" value="1"/>
</dbReference>
<dbReference type="Gene3D" id="3.20.20.380">
    <property type="entry name" value="Copper homeostasis (CutC) domain"/>
    <property type="match status" value="1"/>
</dbReference>
<accession>A0A9W4UIB2</accession>
<gene>
    <name evidence="3" type="ORF">PDIGIT_LOCUS8301</name>
</gene>